<keyword evidence="4" id="KW-0804">Transcription</keyword>
<dbReference type="GO" id="GO:0000981">
    <property type="term" value="F:DNA-binding transcription factor activity, RNA polymerase II-specific"/>
    <property type="evidence" value="ECO:0007669"/>
    <property type="project" value="TreeGrafter"/>
</dbReference>
<feature type="compositionally biased region" description="Basic and acidic residues" evidence="6">
    <location>
        <begin position="115"/>
        <end position="133"/>
    </location>
</feature>
<proteinExistence type="predicted"/>
<feature type="region of interest" description="Disordered" evidence="6">
    <location>
        <begin position="36"/>
        <end position="61"/>
    </location>
</feature>
<evidence type="ECO:0000256" key="5">
    <source>
        <dbReference type="ARBA" id="ARBA00023242"/>
    </source>
</evidence>
<evidence type="ECO:0000256" key="7">
    <source>
        <dbReference type="SAM" id="SignalP"/>
    </source>
</evidence>
<dbReference type="OrthoDB" id="674948at2759"/>
<reference evidence="8 9" key="1">
    <citation type="submission" date="2019-03" db="EMBL/GenBank/DDBJ databases">
        <title>First draft genome of Liparis tanakae, snailfish: a comprehensive survey of snailfish specific genes.</title>
        <authorList>
            <person name="Kim W."/>
            <person name="Song I."/>
            <person name="Jeong J.-H."/>
            <person name="Kim D."/>
            <person name="Kim S."/>
            <person name="Ryu S."/>
            <person name="Song J.Y."/>
            <person name="Lee S.K."/>
        </authorList>
    </citation>
    <scope>NUCLEOTIDE SEQUENCE [LARGE SCALE GENOMIC DNA]</scope>
    <source>
        <tissue evidence="8">Muscle</tissue>
    </source>
</reference>
<feature type="region of interest" description="Disordered" evidence="6">
    <location>
        <begin position="77"/>
        <end position="133"/>
    </location>
</feature>
<keyword evidence="9" id="KW-1185">Reference proteome</keyword>
<dbReference type="GO" id="GO:0005634">
    <property type="term" value="C:nucleus"/>
    <property type="evidence" value="ECO:0007669"/>
    <property type="project" value="UniProtKB-SubCell"/>
</dbReference>
<evidence type="ECO:0000256" key="3">
    <source>
        <dbReference type="ARBA" id="ARBA00023125"/>
    </source>
</evidence>
<dbReference type="PANTHER" id="PTHR46004:SF1">
    <property type="entry name" value="CYCLIC AMP-RESPONSIVE ELEMENT-BINDING PROTEIN 3-LIKE PROTEIN 1"/>
    <property type="match status" value="1"/>
</dbReference>
<keyword evidence="3" id="KW-0238">DNA-binding</keyword>
<evidence type="ECO:0000256" key="6">
    <source>
        <dbReference type="SAM" id="MobiDB-lite"/>
    </source>
</evidence>
<keyword evidence="7" id="KW-0732">Signal</keyword>
<dbReference type="AlphaFoldDB" id="A0A4Z2GGK4"/>
<evidence type="ECO:0000256" key="2">
    <source>
        <dbReference type="ARBA" id="ARBA00023015"/>
    </source>
</evidence>
<feature type="compositionally biased region" description="Polar residues" evidence="6">
    <location>
        <begin position="95"/>
        <end position="114"/>
    </location>
</feature>
<comment type="caution">
    <text evidence="8">The sequence shown here is derived from an EMBL/GenBank/DDBJ whole genome shotgun (WGS) entry which is preliminary data.</text>
</comment>
<feature type="signal peptide" evidence="7">
    <location>
        <begin position="1"/>
        <end position="22"/>
    </location>
</feature>
<accession>A0A4Z2GGK4</accession>
<feature type="chain" id="PRO_5021409310" evidence="7">
    <location>
        <begin position="23"/>
        <end position="133"/>
    </location>
</feature>
<organism evidence="8 9">
    <name type="scientific">Liparis tanakae</name>
    <name type="common">Tanaka's snailfish</name>
    <dbReference type="NCBI Taxonomy" id="230148"/>
    <lineage>
        <taxon>Eukaryota</taxon>
        <taxon>Metazoa</taxon>
        <taxon>Chordata</taxon>
        <taxon>Craniata</taxon>
        <taxon>Vertebrata</taxon>
        <taxon>Euteleostomi</taxon>
        <taxon>Actinopterygii</taxon>
        <taxon>Neopterygii</taxon>
        <taxon>Teleostei</taxon>
        <taxon>Neoteleostei</taxon>
        <taxon>Acanthomorphata</taxon>
        <taxon>Eupercaria</taxon>
        <taxon>Perciformes</taxon>
        <taxon>Cottioidei</taxon>
        <taxon>Cottales</taxon>
        <taxon>Liparidae</taxon>
        <taxon>Liparis</taxon>
    </lineage>
</organism>
<dbReference type="PANTHER" id="PTHR46004">
    <property type="entry name" value="CYCLIC AMP RESPONSE ELEMENT-BINDING PROTEIN A"/>
    <property type="match status" value="1"/>
</dbReference>
<sequence length="133" mass="14286">MASTQTGTCLMMVAVCFVLVLGSFSPCLSPLSFLTHTSSLSSSSSSSHPSSSPPLPSADLYTTSHVRSRSLLFYNEEEEEGLVTSDEGRLESDSHIQTSRHTADVQGSNHSTGPESDRRETKPEGVSEFSDRA</sequence>
<dbReference type="EMBL" id="SRLO01000541">
    <property type="protein sequence ID" value="TNN52606.1"/>
    <property type="molecule type" value="Genomic_DNA"/>
</dbReference>
<evidence type="ECO:0000313" key="8">
    <source>
        <dbReference type="EMBL" id="TNN52606.1"/>
    </source>
</evidence>
<evidence type="ECO:0000256" key="1">
    <source>
        <dbReference type="ARBA" id="ARBA00004123"/>
    </source>
</evidence>
<dbReference type="Proteomes" id="UP000314294">
    <property type="component" value="Unassembled WGS sequence"/>
</dbReference>
<protein>
    <submittedName>
        <fullName evidence="8">Cyclic AMP-responsive element-binding protein 3-like protein 1</fullName>
    </submittedName>
</protein>
<evidence type="ECO:0000313" key="9">
    <source>
        <dbReference type="Proteomes" id="UP000314294"/>
    </source>
</evidence>
<keyword evidence="2" id="KW-0805">Transcription regulation</keyword>
<keyword evidence="5" id="KW-0539">Nucleus</keyword>
<gene>
    <name evidence="8" type="primary">CREB3L1_0</name>
    <name evidence="8" type="ORF">EYF80_037184</name>
</gene>
<name>A0A4Z2GGK4_9TELE</name>
<dbReference type="GO" id="GO:0035497">
    <property type="term" value="F:cAMP response element binding"/>
    <property type="evidence" value="ECO:0007669"/>
    <property type="project" value="TreeGrafter"/>
</dbReference>
<comment type="subcellular location">
    <subcellularLocation>
        <location evidence="1">Nucleus</location>
    </subcellularLocation>
</comment>
<feature type="compositionally biased region" description="Low complexity" evidence="6">
    <location>
        <begin position="36"/>
        <end position="50"/>
    </location>
</feature>
<evidence type="ECO:0000256" key="4">
    <source>
        <dbReference type="ARBA" id="ARBA00023163"/>
    </source>
</evidence>